<comment type="caution">
    <text evidence="8">The sequence shown here is derived from an EMBL/GenBank/DDBJ whole genome shotgun (WGS) entry which is preliminary data.</text>
</comment>
<keyword evidence="5 6" id="KW-0472">Membrane</keyword>
<comment type="similarity">
    <text evidence="2">Belongs to the DsbD family.</text>
</comment>
<feature type="domain" description="Cytochrome C biogenesis protein transmembrane" evidence="7">
    <location>
        <begin position="21"/>
        <end position="224"/>
    </location>
</feature>
<dbReference type="PANTHER" id="PTHR31272">
    <property type="entry name" value="CYTOCHROME C-TYPE BIOGENESIS PROTEIN HI_1454-RELATED"/>
    <property type="match status" value="1"/>
</dbReference>
<evidence type="ECO:0000256" key="1">
    <source>
        <dbReference type="ARBA" id="ARBA00004141"/>
    </source>
</evidence>
<dbReference type="PATRIC" id="fig|626937.4.peg.1186"/>
<dbReference type="OrthoDB" id="9809733at2"/>
<dbReference type="PANTHER" id="PTHR31272:SF6">
    <property type="entry name" value="CYTOCHROME C-TYPE BIOGENESIS CCDA-LIKE CHLOROPLASTIC PROTEIN"/>
    <property type="match status" value="1"/>
</dbReference>
<dbReference type="GO" id="GO:0017004">
    <property type="term" value="P:cytochrome complex assembly"/>
    <property type="evidence" value="ECO:0007669"/>
    <property type="project" value="InterPro"/>
</dbReference>
<evidence type="ECO:0000256" key="2">
    <source>
        <dbReference type="ARBA" id="ARBA00006143"/>
    </source>
</evidence>
<dbReference type="STRING" id="626937.HMPREF3293_01200"/>
<feature type="transmembrane region" description="Helical" evidence="6">
    <location>
        <begin position="207"/>
        <end position="225"/>
    </location>
</feature>
<keyword evidence="3 6" id="KW-0812">Transmembrane</keyword>
<feature type="transmembrane region" description="Helical" evidence="6">
    <location>
        <begin position="20"/>
        <end position="46"/>
    </location>
</feature>
<dbReference type="InterPro" id="IPR003834">
    <property type="entry name" value="Cyt_c_assmbl_TM_dom"/>
</dbReference>
<evidence type="ECO:0000313" key="8">
    <source>
        <dbReference type="EMBL" id="KXK65908.1"/>
    </source>
</evidence>
<evidence type="ECO:0000256" key="3">
    <source>
        <dbReference type="ARBA" id="ARBA00022692"/>
    </source>
</evidence>
<dbReference type="Pfam" id="PF02683">
    <property type="entry name" value="DsbD_TM"/>
    <property type="match status" value="1"/>
</dbReference>
<sequence length="228" mass="23423">MTELLAQLGNMISQNLWIGPLAALAAGVLTSFTPCSLSTFPLVIGYVGGNRSGRKTALIYSLLFCLGMTVTFTAIGTVLALLGQQLSAMGSWWYLALGALMVFMALVMWDVVKLFPACGVRQTTTKKGGVGAFLLGLLGGAFASPCVTPVLAAILAVISSGIDLGVGIAMLVTYSVGNSILIVAVGAGIGTVNQLGGSARFAKAGKWVKAVLGAVILILGLYLLYLGF</sequence>
<keyword evidence="4 6" id="KW-1133">Transmembrane helix</keyword>
<organism evidence="8 9">
    <name type="scientific">Christensenella minuta</name>
    <dbReference type="NCBI Taxonomy" id="626937"/>
    <lineage>
        <taxon>Bacteria</taxon>
        <taxon>Bacillati</taxon>
        <taxon>Bacillota</taxon>
        <taxon>Clostridia</taxon>
        <taxon>Christensenellales</taxon>
        <taxon>Christensenellaceae</taxon>
        <taxon>Christensenella</taxon>
    </lineage>
</organism>
<evidence type="ECO:0000256" key="6">
    <source>
        <dbReference type="SAM" id="Phobius"/>
    </source>
</evidence>
<keyword evidence="9" id="KW-1185">Reference proteome</keyword>
<dbReference type="AlphaFoldDB" id="A0A136Q5E1"/>
<name>A0A136Q5E1_9FIRM</name>
<dbReference type="EMBL" id="LSZW01000054">
    <property type="protein sequence ID" value="KXK65908.1"/>
    <property type="molecule type" value="Genomic_DNA"/>
</dbReference>
<proteinExistence type="inferred from homology"/>
<reference evidence="8 9" key="1">
    <citation type="submission" date="2016-02" db="EMBL/GenBank/DDBJ databases">
        <authorList>
            <person name="Wen L."/>
            <person name="He K."/>
            <person name="Yang H."/>
        </authorList>
    </citation>
    <scope>NUCLEOTIDE SEQUENCE [LARGE SCALE GENOMIC DNA]</scope>
    <source>
        <strain evidence="8 9">DSM 22607</strain>
    </source>
</reference>
<dbReference type="GO" id="GO:0016020">
    <property type="term" value="C:membrane"/>
    <property type="evidence" value="ECO:0007669"/>
    <property type="project" value="UniProtKB-SubCell"/>
</dbReference>
<feature type="transmembrane region" description="Helical" evidence="6">
    <location>
        <begin position="164"/>
        <end position="187"/>
    </location>
</feature>
<accession>A0A136Q5E1</accession>
<feature type="transmembrane region" description="Helical" evidence="6">
    <location>
        <begin position="133"/>
        <end position="158"/>
    </location>
</feature>
<evidence type="ECO:0000259" key="7">
    <source>
        <dbReference type="Pfam" id="PF02683"/>
    </source>
</evidence>
<evidence type="ECO:0000256" key="5">
    <source>
        <dbReference type="ARBA" id="ARBA00023136"/>
    </source>
</evidence>
<dbReference type="RefSeq" id="WP_066517734.1">
    <property type="nucleotide sequence ID" value="NZ_CABMOF010000001.1"/>
</dbReference>
<gene>
    <name evidence="8" type="ORF">HMPREF3293_01200</name>
</gene>
<evidence type="ECO:0000256" key="4">
    <source>
        <dbReference type="ARBA" id="ARBA00022989"/>
    </source>
</evidence>
<comment type="subcellular location">
    <subcellularLocation>
        <location evidence="1">Membrane</location>
        <topology evidence="1">Multi-pass membrane protein</topology>
    </subcellularLocation>
</comment>
<feature type="transmembrane region" description="Helical" evidence="6">
    <location>
        <begin position="92"/>
        <end position="112"/>
    </location>
</feature>
<feature type="transmembrane region" description="Helical" evidence="6">
    <location>
        <begin position="58"/>
        <end position="80"/>
    </location>
</feature>
<dbReference type="KEGG" id="cmiu:B1H56_06235"/>
<protein>
    <submittedName>
        <fullName evidence="8">Cytochrome C biogenesis protein transmembrane region</fullName>
    </submittedName>
</protein>
<evidence type="ECO:0000313" key="9">
    <source>
        <dbReference type="Proteomes" id="UP000070366"/>
    </source>
</evidence>
<dbReference type="InterPro" id="IPR051790">
    <property type="entry name" value="Cytochrome_c-biogenesis_DsbD"/>
</dbReference>
<dbReference type="Proteomes" id="UP000070366">
    <property type="component" value="Unassembled WGS sequence"/>
</dbReference>